<sequence length="206" mass="22296">MVSEQRTPEESKVETLESSGTISGPLVGAAAGRRRRRRSDAIHLVMRALCVASSVVAISLMVTAKESSSVSIYGFLFPLHSNWSFSQSYQFLVGVCAAVAAHSLLQLLIGTSRFLRMSSVIPSRNHAWLIFAGDQAFAYALMSAGSAASGVTNLNRTGIRHTALPNFCKPLHKFCDHVALSIAFTFTSCFLLATSAVQDVMWLSQH</sequence>
<evidence type="ECO:0000256" key="4">
    <source>
        <dbReference type="ARBA" id="ARBA00022475"/>
    </source>
</evidence>
<dbReference type="AlphaFoldDB" id="A0ABD1MQE8"/>
<accession>A0ABD1MQE8</accession>
<keyword evidence="8" id="KW-0325">Glycoprotein</keyword>
<feature type="compositionally biased region" description="Basic and acidic residues" evidence="10">
    <location>
        <begin position="1"/>
        <end position="15"/>
    </location>
</feature>
<evidence type="ECO:0000256" key="5">
    <source>
        <dbReference type="ARBA" id="ARBA00022692"/>
    </source>
</evidence>
<protein>
    <recommendedName>
        <fullName evidence="9">CASP-like protein</fullName>
    </recommendedName>
</protein>
<evidence type="ECO:0000256" key="9">
    <source>
        <dbReference type="RuleBase" id="RU361233"/>
    </source>
</evidence>
<feature type="region of interest" description="Disordered" evidence="10">
    <location>
        <begin position="1"/>
        <end position="31"/>
    </location>
</feature>
<reference evidence="12 13" key="1">
    <citation type="submission" date="2024-08" db="EMBL/GenBank/DDBJ databases">
        <title>Insights into the chromosomal genome structure of Flemingia macrophylla.</title>
        <authorList>
            <person name="Ding Y."/>
            <person name="Zhao Y."/>
            <person name="Bi W."/>
            <person name="Wu M."/>
            <person name="Zhao G."/>
            <person name="Gong Y."/>
            <person name="Li W."/>
            <person name="Zhang P."/>
        </authorList>
    </citation>
    <scope>NUCLEOTIDE SEQUENCE [LARGE SCALE GENOMIC DNA]</scope>
    <source>
        <strain evidence="12">DYQJB</strain>
        <tissue evidence="12">Leaf</tissue>
    </source>
</reference>
<dbReference type="NCBIfam" id="TIGR01569">
    <property type="entry name" value="A_tha_TIGR01569"/>
    <property type="match status" value="1"/>
</dbReference>
<name>A0ABD1MQE8_9FABA</name>
<dbReference type="PANTHER" id="PTHR33573:SF48">
    <property type="entry name" value="CASP-LIKE PROTEIN 3A1"/>
    <property type="match status" value="1"/>
</dbReference>
<evidence type="ECO:0000313" key="12">
    <source>
        <dbReference type="EMBL" id="KAL2338040.1"/>
    </source>
</evidence>
<keyword evidence="13" id="KW-1185">Reference proteome</keyword>
<comment type="subcellular location">
    <subcellularLocation>
        <location evidence="1 9">Cell membrane</location>
        <topology evidence="1 9">Multi-pass membrane protein</topology>
    </subcellularLocation>
</comment>
<evidence type="ECO:0000256" key="6">
    <source>
        <dbReference type="ARBA" id="ARBA00022989"/>
    </source>
</evidence>
<comment type="caution">
    <text evidence="12">The sequence shown here is derived from an EMBL/GenBank/DDBJ whole genome shotgun (WGS) entry which is preliminary data.</text>
</comment>
<dbReference type="Pfam" id="PF04535">
    <property type="entry name" value="CASP_dom"/>
    <property type="match status" value="1"/>
</dbReference>
<dbReference type="Proteomes" id="UP001603857">
    <property type="component" value="Unassembled WGS sequence"/>
</dbReference>
<feature type="domain" description="Casparian strip membrane protein" evidence="11">
    <location>
        <begin position="37"/>
        <end position="191"/>
    </location>
</feature>
<organism evidence="12 13">
    <name type="scientific">Flemingia macrophylla</name>
    <dbReference type="NCBI Taxonomy" id="520843"/>
    <lineage>
        <taxon>Eukaryota</taxon>
        <taxon>Viridiplantae</taxon>
        <taxon>Streptophyta</taxon>
        <taxon>Embryophyta</taxon>
        <taxon>Tracheophyta</taxon>
        <taxon>Spermatophyta</taxon>
        <taxon>Magnoliopsida</taxon>
        <taxon>eudicotyledons</taxon>
        <taxon>Gunneridae</taxon>
        <taxon>Pentapetalae</taxon>
        <taxon>rosids</taxon>
        <taxon>fabids</taxon>
        <taxon>Fabales</taxon>
        <taxon>Fabaceae</taxon>
        <taxon>Papilionoideae</taxon>
        <taxon>50 kb inversion clade</taxon>
        <taxon>NPAAA clade</taxon>
        <taxon>indigoferoid/millettioid clade</taxon>
        <taxon>Phaseoleae</taxon>
        <taxon>Flemingia</taxon>
    </lineage>
</organism>
<dbReference type="InterPro" id="IPR006702">
    <property type="entry name" value="CASP_dom"/>
</dbReference>
<dbReference type="EMBL" id="JBGMDY010000004">
    <property type="protein sequence ID" value="KAL2338040.1"/>
    <property type="molecule type" value="Genomic_DNA"/>
</dbReference>
<keyword evidence="7 9" id="KW-0472">Membrane</keyword>
<evidence type="ECO:0000256" key="1">
    <source>
        <dbReference type="ARBA" id="ARBA00004651"/>
    </source>
</evidence>
<evidence type="ECO:0000256" key="2">
    <source>
        <dbReference type="ARBA" id="ARBA00007651"/>
    </source>
</evidence>
<evidence type="ECO:0000256" key="10">
    <source>
        <dbReference type="SAM" id="MobiDB-lite"/>
    </source>
</evidence>
<comment type="similarity">
    <text evidence="2 9">Belongs to the Casparian strip membrane proteins (CASP) family.</text>
</comment>
<gene>
    <name evidence="12" type="ORF">Fmac_012486</name>
</gene>
<dbReference type="PANTHER" id="PTHR33573">
    <property type="entry name" value="CASP-LIKE PROTEIN 4A4"/>
    <property type="match status" value="1"/>
</dbReference>
<evidence type="ECO:0000313" key="13">
    <source>
        <dbReference type="Proteomes" id="UP001603857"/>
    </source>
</evidence>
<feature type="transmembrane region" description="Helical" evidence="9">
    <location>
        <begin position="178"/>
        <end position="197"/>
    </location>
</feature>
<evidence type="ECO:0000256" key="3">
    <source>
        <dbReference type="ARBA" id="ARBA00011489"/>
    </source>
</evidence>
<evidence type="ECO:0000259" key="11">
    <source>
        <dbReference type="Pfam" id="PF04535"/>
    </source>
</evidence>
<keyword evidence="5 9" id="KW-0812">Transmembrane</keyword>
<keyword evidence="4 9" id="KW-1003">Cell membrane</keyword>
<keyword evidence="6 9" id="KW-1133">Transmembrane helix</keyword>
<dbReference type="InterPro" id="IPR006459">
    <property type="entry name" value="CASP/CASPL"/>
</dbReference>
<comment type="subunit">
    <text evidence="3 9">Homodimer and heterodimers.</text>
</comment>
<evidence type="ECO:0000256" key="8">
    <source>
        <dbReference type="ARBA" id="ARBA00023180"/>
    </source>
</evidence>
<feature type="transmembrane region" description="Helical" evidence="9">
    <location>
        <begin position="44"/>
        <end position="64"/>
    </location>
</feature>
<comment type="caution">
    <text evidence="9">Lacks conserved residue(s) required for the propagation of feature annotation.</text>
</comment>
<evidence type="ECO:0000256" key="7">
    <source>
        <dbReference type="ARBA" id="ARBA00023136"/>
    </source>
</evidence>
<proteinExistence type="inferred from homology"/>
<feature type="transmembrane region" description="Helical" evidence="9">
    <location>
        <begin position="89"/>
        <end position="109"/>
    </location>
</feature>
<dbReference type="GO" id="GO:0005886">
    <property type="term" value="C:plasma membrane"/>
    <property type="evidence" value="ECO:0007669"/>
    <property type="project" value="UniProtKB-SubCell"/>
</dbReference>